<keyword evidence="2" id="KW-1185">Reference proteome</keyword>
<dbReference type="Pfam" id="PF02171">
    <property type="entry name" value="Piwi"/>
    <property type="match status" value="1"/>
</dbReference>
<feature type="domain" description="Piwi" evidence="1">
    <location>
        <begin position="50"/>
        <end position="374"/>
    </location>
</feature>
<reference evidence="3" key="1">
    <citation type="submission" date="2022-11" db="UniProtKB">
        <authorList>
            <consortium name="WormBaseParasite"/>
        </authorList>
    </citation>
    <scope>IDENTIFICATION</scope>
</reference>
<dbReference type="SUPFAM" id="SSF53098">
    <property type="entry name" value="Ribonuclease H-like"/>
    <property type="match status" value="1"/>
</dbReference>
<dbReference type="Gene3D" id="3.30.420.10">
    <property type="entry name" value="Ribonuclease H-like superfamily/Ribonuclease H"/>
    <property type="match status" value="1"/>
</dbReference>
<dbReference type="InterPro" id="IPR003165">
    <property type="entry name" value="Piwi"/>
</dbReference>
<evidence type="ECO:0000313" key="3">
    <source>
        <dbReference type="WBParaSite" id="PDA_v2.g13993.t1"/>
    </source>
</evidence>
<dbReference type="InterPro" id="IPR012337">
    <property type="entry name" value="RNaseH-like_sf"/>
</dbReference>
<name>A0A914P7M2_9BILA</name>
<dbReference type="PANTHER" id="PTHR22891">
    <property type="entry name" value="EUKARYOTIC TRANSLATION INITIATION FACTOR 2C"/>
    <property type="match status" value="1"/>
</dbReference>
<organism evidence="2 3">
    <name type="scientific">Panagrolaimus davidi</name>
    <dbReference type="NCBI Taxonomy" id="227884"/>
    <lineage>
        <taxon>Eukaryota</taxon>
        <taxon>Metazoa</taxon>
        <taxon>Ecdysozoa</taxon>
        <taxon>Nematoda</taxon>
        <taxon>Chromadorea</taxon>
        <taxon>Rhabditida</taxon>
        <taxon>Tylenchina</taxon>
        <taxon>Panagrolaimomorpha</taxon>
        <taxon>Panagrolaimoidea</taxon>
        <taxon>Panagrolaimidae</taxon>
        <taxon>Panagrolaimus</taxon>
    </lineage>
</organism>
<accession>A0A914P7M2</accession>
<dbReference type="AlphaFoldDB" id="A0A914P7M2"/>
<evidence type="ECO:0000259" key="1">
    <source>
        <dbReference type="PROSITE" id="PS50822"/>
    </source>
</evidence>
<dbReference type="PROSITE" id="PS50822">
    <property type="entry name" value="PIWI"/>
    <property type="match status" value="1"/>
</dbReference>
<dbReference type="Proteomes" id="UP000887578">
    <property type="component" value="Unplaced"/>
</dbReference>
<dbReference type="WBParaSite" id="PDA_v2.g13993.t1">
    <property type="protein sequence ID" value="PDA_v2.g13993.t1"/>
    <property type="gene ID" value="PDA_v2.g13993"/>
</dbReference>
<protein>
    <submittedName>
        <fullName evidence="3">Piwi domain-containing protein</fullName>
    </submittedName>
</protein>
<dbReference type="SMART" id="SM00950">
    <property type="entry name" value="Piwi"/>
    <property type="match status" value="1"/>
</dbReference>
<evidence type="ECO:0000313" key="2">
    <source>
        <dbReference type="Proteomes" id="UP000887578"/>
    </source>
</evidence>
<dbReference type="InterPro" id="IPR036397">
    <property type="entry name" value="RNaseH_sf"/>
</dbReference>
<dbReference type="GO" id="GO:0003676">
    <property type="term" value="F:nucleic acid binding"/>
    <property type="evidence" value="ECO:0007669"/>
    <property type="project" value="InterPro"/>
</dbReference>
<dbReference type="Gene3D" id="3.40.50.2300">
    <property type="match status" value="1"/>
</dbReference>
<sequence>MENLRRLGIYITGNRCANFFPCASKNAASDLENVLKWHNRFRPTSGQKRLFIVVVDDESNNDLYKTIKQKFDKNGIINQVVKVGVLRNIKVFTYRTDSASKNEDFSFNLALSINSKLGGTNCLPTDDPFDLWTKEVNSNELIMFIGIDTKLSAQKKKLGVVAISASINNNGTRFNNFAMMTNGFQKYCSDYKNALFYALDAYEGADKNRSRFPRKIVIFRAGMNDYELTKGEGFLERSHIKSVIDQYMFEKRLQQKPLITYIGYNRSNGVRFYVKNMESRVRALTSNTDPEGAKLNVPPGTVIDNEITNPNCFYFISHKTLMGTTKVAKYTIVDDEIRFKADNLLAVVYQLCRLMPQTKRSYRRPIPIGLTEKVLKWCTLVEPDIYDERRQNESINIHPDFVNCLYFI</sequence>
<proteinExistence type="predicted"/>